<dbReference type="SUPFAM" id="SSF142433">
    <property type="entry name" value="CinA-like"/>
    <property type="match status" value="1"/>
</dbReference>
<organism evidence="2 3">
    <name type="scientific">Thiorhodovibrio winogradskyi</name>
    <dbReference type="NCBI Taxonomy" id="77007"/>
    <lineage>
        <taxon>Bacteria</taxon>
        <taxon>Pseudomonadati</taxon>
        <taxon>Pseudomonadota</taxon>
        <taxon>Gammaproteobacteria</taxon>
        <taxon>Chromatiales</taxon>
        <taxon>Chromatiaceae</taxon>
        <taxon>Thiorhodovibrio</taxon>
    </lineage>
</organism>
<dbReference type="GO" id="GO:0019159">
    <property type="term" value="F:nicotinamide-nucleotide amidase activity"/>
    <property type="evidence" value="ECO:0007669"/>
    <property type="project" value="UniProtKB-EC"/>
</dbReference>
<name>A0ABZ0S6Q6_9GAMM</name>
<evidence type="ECO:0000313" key="3">
    <source>
        <dbReference type="Proteomes" id="UP001432180"/>
    </source>
</evidence>
<dbReference type="RefSeq" id="WP_328986540.1">
    <property type="nucleotide sequence ID" value="NZ_CP121472.1"/>
</dbReference>
<sequence>MVTDAQLQQLAISIGERLRARNWRLVTAESLTGGWIAKICTDIPGSSTWFDRAFVTYSPEAKQQMLGLSSELLERAGIVSEAVAAAMASAALTRGQADIALAVTGVAGPGGGSSATPVGTLCSAWTDINRQAQQQPPWVETCHFQGDRDQVRRQTVHHGLARLRDILA</sequence>
<dbReference type="InterPro" id="IPR036653">
    <property type="entry name" value="CinA-like_C"/>
</dbReference>
<dbReference type="EC" id="3.5.1.42" evidence="2"/>
<protein>
    <submittedName>
        <fullName evidence="2">Nicotinamide-nucleotide amidohydrolase PncC</fullName>
        <ecNumber evidence="2">3.5.1.42</ecNumber>
    </submittedName>
</protein>
<reference evidence="2 3" key="1">
    <citation type="journal article" date="2023" name="Microorganisms">
        <title>Thiorhodovibrio frisius and Trv. litoralis spp. nov., Two Novel Members from a Clade of Fastidious Purple Sulfur Bacteria That Exhibit Unique Red-Shifted Light-Harvesting Capabilities.</title>
        <authorList>
            <person name="Methner A."/>
            <person name="Kuzyk S.B."/>
            <person name="Petersen J."/>
            <person name="Bauer S."/>
            <person name="Brinkmann H."/>
            <person name="Sichau K."/>
            <person name="Wanner G."/>
            <person name="Wolf J."/>
            <person name="Neumann-Schaal M."/>
            <person name="Henke P."/>
            <person name="Tank M."/>
            <person name="Sproer C."/>
            <person name="Bunk B."/>
            <person name="Overmann J."/>
        </authorList>
    </citation>
    <scope>NUCLEOTIDE SEQUENCE [LARGE SCALE GENOMIC DNA]</scope>
    <source>
        <strain evidence="2 3">DSM 6702</strain>
    </source>
</reference>
<proteinExistence type="predicted"/>
<keyword evidence="2" id="KW-0378">Hydrolase</keyword>
<dbReference type="Gene3D" id="3.90.950.20">
    <property type="entry name" value="CinA-like"/>
    <property type="match status" value="1"/>
</dbReference>
<dbReference type="Proteomes" id="UP001432180">
    <property type="component" value="Chromosome"/>
</dbReference>
<gene>
    <name evidence="2" type="primary">pncC</name>
    <name evidence="2" type="ORF">Thiowin_00920</name>
</gene>
<dbReference type="NCBIfam" id="TIGR00199">
    <property type="entry name" value="PncC_domain"/>
    <property type="match status" value="1"/>
</dbReference>
<evidence type="ECO:0000313" key="2">
    <source>
        <dbReference type="EMBL" id="WPL15989.1"/>
    </source>
</evidence>
<evidence type="ECO:0000259" key="1">
    <source>
        <dbReference type="Pfam" id="PF02464"/>
    </source>
</evidence>
<dbReference type="InterPro" id="IPR008136">
    <property type="entry name" value="CinA_C"/>
</dbReference>
<dbReference type="Pfam" id="PF02464">
    <property type="entry name" value="CinA"/>
    <property type="match status" value="1"/>
</dbReference>
<feature type="domain" description="CinA C-terminal" evidence="1">
    <location>
        <begin position="8"/>
        <end position="166"/>
    </location>
</feature>
<keyword evidence="3" id="KW-1185">Reference proteome</keyword>
<dbReference type="EMBL" id="CP121472">
    <property type="protein sequence ID" value="WPL15989.1"/>
    <property type="molecule type" value="Genomic_DNA"/>
</dbReference>
<accession>A0ABZ0S6Q6</accession>